<feature type="signal peptide" evidence="1">
    <location>
        <begin position="1"/>
        <end position="22"/>
    </location>
</feature>
<evidence type="ECO:0000256" key="1">
    <source>
        <dbReference type="SAM" id="SignalP"/>
    </source>
</evidence>
<dbReference type="Proteomes" id="UP000295543">
    <property type="component" value="Unassembled WGS sequence"/>
</dbReference>
<keyword evidence="1" id="KW-0732">Signal</keyword>
<evidence type="ECO:0000313" key="2">
    <source>
        <dbReference type="EMBL" id="TDK30983.1"/>
    </source>
</evidence>
<sequence>MRKFPLVLLLSLSAAGCTWVHMAPGASAVRVVSAAPADCQKRGEVEVSVKHSIAFVERNQLRVREELETLARNEAPGLNADTISPLGEPTGGSQRFGAWRCAR</sequence>
<dbReference type="RefSeq" id="WP_055250810.1">
    <property type="nucleotide sequence ID" value="NZ_SMTG01000004.1"/>
</dbReference>
<protein>
    <submittedName>
        <fullName evidence="2">DUF4156 domain-containing protein</fullName>
    </submittedName>
</protein>
<dbReference type="PROSITE" id="PS51257">
    <property type="entry name" value="PROKAR_LIPOPROTEIN"/>
    <property type="match status" value="1"/>
</dbReference>
<dbReference type="EMBL" id="SMTG01000004">
    <property type="protein sequence ID" value="TDK30983.1"/>
    <property type="molecule type" value="Genomic_DNA"/>
</dbReference>
<accession>A0A4R5U9D2</accession>
<dbReference type="AlphaFoldDB" id="A0A4R5U9D2"/>
<name>A0A4R5U9D2_9GAMM</name>
<comment type="caution">
    <text evidence="2">The sequence shown here is derived from an EMBL/GenBank/DDBJ whole genome shotgun (WGS) entry which is preliminary data.</text>
</comment>
<organism evidence="2 3">
    <name type="scientific">Luteimonas terrae</name>
    <dbReference type="NCBI Taxonomy" id="1530191"/>
    <lineage>
        <taxon>Bacteria</taxon>
        <taxon>Pseudomonadati</taxon>
        <taxon>Pseudomonadota</taxon>
        <taxon>Gammaproteobacteria</taxon>
        <taxon>Lysobacterales</taxon>
        <taxon>Lysobacteraceae</taxon>
        <taxon>Luteimonas</taxon>
    </lineage>
</organism>
<keyword evidence="3" id="KW-1185">Reference proteome</keyword>
<dbReference type="InterPro" id="IPR025294">
    <property type="entry name" value="DUF4156"/>
</dbReference>
<dbReference type="OrthoDB" id="6120981at2"/>
<gene>
    <name evidence="2" type="ORF">E2F49_11655</name>
</gene>
<reference evidence="2 3" key="1">
    <citation type="submission" date="2019-03" db="EMBL/GenBank/DDBJ databases">
        <title>Luteimonas zhaokaii sp.nov., isolated from the rectal contents of Plateau pika in Yushu, Qinghai Province, China.</title>
        <authorList>
            <person name="Zhang G."/>
        </authorList>
    </citation>
    <scope>NUCLEOTIDE SEQUENCE [LARGE SCALE GENOMIC DNA]</scope>
    <source>
        <strain evidence="2 3">THG-MD21</strain>
    </source>
</reference>
<dbReference type="Pfam" id="PF13698">
    <property type="entry name" value="DUF4156"/>
    <property type="match status" value="1"/>
</dbReference>
<feature type="chain" id="PRO_5020849831" evidence="1">
    <location>
        <begin position="23"/>
        <end position="103"/>
    </location>
</feature>
<proteinExistence type="predicted"/>
<evidence type="ECO:0000313" key="3">
    <source>
        <dbReference type="Proteomes" id="UP000295543"/>
    </source>
</evidence>